<evidence type="ECO:0000313" key="3">
    <source>
        <dbReference type="Proteomes" id="UP001152484"/>
    </source>
</evidence>
<dbReference type="PANTHER" id="PTHR47481:SF43">
    <property type="entry name" value="RETROTRANSPOSON COPIA-LIKE N-TERMINAL DOMAIN-CONTAINING PROTEIN"/>
    <property type="match status" value="1"/>
</dbReference>
<comment type="caution">
    <text evidence="2">The sequence shown here is derived from an EMBL/GenBank/DDBJ whole genome shotgun (WGS) entry which is preliminary data.</text>
</comment>
<keyword evidence="3" id="KW-1185">Reference proteome</keyword>
<feature type="region of interest" description="Disordered" evidence="1">
    <location>
        <begin position="99"/>
        <end position="147"/>
    </location>
</feature>
<reference evidence="2" key="1">
    <citation type="submission" date="2022-07" db="EMBL/GenBank/DDBJ databases">
        <authorList>
            <person name="Macas J."/>
            <person name="Novak P."/>
            <person name="Neumann P."/>
        </authorList>
    </citation>
    <scope>NUCLEOTIDE SEQUENCE</scope>
</reference>
<dbReference type="PANTHER" id="PTHR47481">
    <property type="match status" value="1"/>
</dbReference>
<name>A0A9P0Z7P6_CUSEU</name>
<gene>
    <name evidence="2" type="ORF">CEURO_LOCUS12047</name>
</gene>
<evidence type="ECO:0000256" key="1">
    <source>
        <dbReference type="SAM" id="MobiDB-lite"/>
    </source>
</evidence>
<sequence>MTYASTSWDRIISLKSTLAKTKKDNHTITEYLAEMTALAEALALAQSPIIEEDLVINILNGLSSEYKDLTSAIHVRPTALPLAELQRILLDHEDRNQNLDTVDSPLIPTTNATMIERSGPPNSDRRSSYSSDRRPSHSRRGHGGFQYTTARQSAPLVICRFCDNAGHDVKVCRKLQRFLRDNQIPHPAAHVNPVANHVAAKSFPGPQQWMFDSGASHHIASDATMLPQYSDYGGPDEVCLGDGSGHGGASSSRGERP</sequence>
<evidence type="ECO:0000313" key="2">
    <source>
        <dbReference type="EMBL" id="CAH9092679.1"/>
    </source>
</evidence>
<feature type="region of interest" description="Disordered" evidence="1">
    <location>
        <begin position="236"/>
        <end position="257"/>
    </location>
</feature>
<proteinExistence type="predicted"/>
<organism evidence="2 3">
    <name type="scientific">Cuscuta europaea</name>
    <name type="common">European dodder</name>
    <dbReference type="NCBI Taxonomy" id="41803"/>
    <lineage>
        <taxon>Eukaryota</taxon>
        <taxon>Viridiplantae</taxon>
        <taxon>Streptophyta</taxon>
        <taxon>Embryophyta</taxon>
        <taxon>Tracheophyta</taxon>
        <taxon>Spermatophyta</taxon>
        <taxon>Magnoliopsida</taxon>
        <taxon>eudicotyledons</taxon>
        <taxon>Gunneridae</taxon>
        <taxon>Pentapetalae</taxon>
        <taxon>asterids</taxon>
        <taxon>lamiids</taxon>
        <taxon>Solanales</taxon>
        <taxon>Convolvulaceae</taxon>
        <taxon>Cuscuteae</taxon>
        <taxon>Cuscuta</taxon>
        <taxon>Cuscuta subgen. Cuscuta</taxon>
    </lineage>
</organism>
<feature type="compositionally biased region" description="Basic and acidic residues" evidence="1">
    <location>
        <begin position="123"/>
        <end position="135"/>
    </location>
</feature>
<dbReference type="AlphaFoldDB" id="A0A9P0Z7P6"/>
<dbReference type="EMBL" id="CAMAPE010000029">
    <property type="protein sequence ID" value="CAH9092679.1"/>
    <property type="molecule type" value="Genomic_DNA"/>
</dbReference>
<dbReference type="OrthoDB" id="1749636at2759"/>
<dbReference type="Pfam" id="PF14223">
    <property type="entry name" value="Retrotran_gag_2"/>
    <property type="match status" value="1"/>
</dbReference>
<accession>A0A9P0Z7P6</accession>
<protein>
    <submittedName>
        <fullName evidence="2">Uncharacterized protein</fullName>
    </submittedName>
</protein>
<dbReference type="Proteomes" id="UP001152484">
    <property type="component" value="Unassembled WGS sequence"/>
</dbReference>